<dbReference type="Pfam" id="PF01841">
    <property type="entry name" value="Transglut_core"/>
    <property type="match status" value="1"/>
</dbReference>
<sequence length="349" mass="37467">MVAAWAVSALLLLPLAQGHAKTISFTGSMKTQLDFTRTYVVDVGAPLKTLTLSIPIPQSGSIFGYAETTNAPIIESSAPATSEKDVTDHFGNFTHVMEFDNVAPGTLTVQVTVKELTLATDLDTGLPTAPFPVDVTDGDAIICLKPTQNSQSDSDEIRALAQTITTGAADEAAAARAISTWMVSNITYDDAADRVRTPALTTLANHKARCDGWANLFMAIARASGIPARYAGGYWISPQISYTGGAPTIQKVASDHTHAWVELWFPNAGWIPYEPQQTVGFVDTHHLRVWQLPDSAASAQTLNFTADSATRPPVELKLTSSFDNLTDTITLTPGETTEEAGEKNLFLRK</sequence>
<protein>
    <submittedName>
        <fullName evidence="1">Uncharacterized protein</fullName>
    </submittedName>
</protein>
<organism evidence="1 2">
    <name type="scientific">Capsulimonas corticalis</name>
    <dbReference type="NCBI Taxonomy" id="2219043"/>
    <lineage>
        <taxon>Bacteria</taxon>
        <taxon>Bacillati</taxon>
        <taxon>Armatimonadota</taxon>
        <taxon>Armatimonadia</taxon>
        <taxon>Capsulimonadales</taxon>
        <taxon>Capsulimonadaceae</taxon>
        <taxon>Capsulimonas</taxon>
    </lineage>
</organism>
<keyword evidence="2" id="KW-1185">Reference proteome</keyword>
<gene>
    <name evidence="1" type="ORF">CCAX7_39720</name>
</gene>
<dbReference type="Gene3D" id="3.10.620.30">
    <property type="match status" value="1"/>
</dbReference>
<name>A0A402D3D5_9BACT</name>
<dbReference type="SUPFAM" id="SSF54001">
    <property type="entry name" value="Cysteine proteinases"/>
    <property type="match status" value="1"/>
</dbReference>
<reference evidence="1 2" key="1">
    <citation type="journal article" date="2019" name="Int. J. Syst. Evol. Microbiol.">
        <title>Capsulimonas corticalis gen. nov., sp. nov., an aerobic capsulated bacterium, of a novel bacterial order, Capsulimonadales ord. nov., of the class Armatimonadia of the phylum Armatimonadetes.</title>
        <authorList>
            <person name="Li J."/>
            <person name="Kudo C."/>
            <person name="Tonouchi A."/>
        </authorList>
    </citation>
    <scope>NUCLEOTIDE SEQUENCE [LARGE SCALE GENOMIC DNA]</scope>
    <source>
        <strain evidence="1 2">AX-7</strain>
    </source>
</reference>
<proteinExistence type="predicted"/>
<evidence type="ECO:0000313" key="1">
    <source>
        <dbReference type="EMBL" id="BDI31921.1"/>
    </source>
</evidence>
<dbReference type="AlphaFoldDB" id="A0A402D3D5"/>
<dbReference type="EMBL" id="AP025739">
    <property type="protein sequence ID" value="BDI31921.1"/>
    <property type="molecule type" value="Genomic_DNA"/>
</dbReference>
<accession>A0A402D3D5</accession>
<evidence type="ECO:0000313" key="2">
    <source>
        <dbReference type="Proteomes" id="UP000287394"/>
    </source>
</evidence>
<dbReference type="InterPro" id="IPR002931">
    <property type="entry name" value="Transglutaminase-like"/>
</dbReference>
<dbReference type="KEGG" id="ccot:CCAX7_39720"/>
<dbReference type="SMART" id="SM00460">
    <property type="entry name" value="TGc"/>
    <property type="match status" value="1"/>
</dbReference>
<dbReference type="InterPro" id="IPR038765">
    <property type="entry name" value="Papain-like_cys_pep_sf"/>
</dbReference>
<dbReference type="Proteomes" id="UP000287394">
    <property type="component" value="Chromosome"/>
</dbReference>
<dbReference type="PANTHER" id="PTHR33490">
    <property type="entry name" value="BLR5614 PROTEIN-RELATED"/>
    <property type="match status" value="1"/>
</dbReference>